<organism evidence="1 2">
    <name type="scientific">Gymnopus androsaceus JB14</name>
    <dbReference type="NCBI Taxonomy" id="1447944"/>
    <lineage>
        <taxon>Eukaryota</taxon>
        <taxon>Fungi</taxon>
        <taxon>Dikarya</taxon>
        <taxon>Basidiomycota</taxon>
        <taxon>Agaricomycotina</taxon>
        <taxon>Agaricomycetes</taxon>
        <taxon>Agaricomycetidae</taxon>
        <taxon>Agaricales</taxon>
        <taxon>Marasmiineae</taxon>
        <taxon>Omphalotaceae</taxon>
        <taxon>Gymnopus</taxon>
    </lineage>
</organism>
<dbReference type="AlphaFoldDB" id="A0A6A4GYZ4"/>
<reference evidence="1" key="1">
    <citation type="journal article" date="2019" name="Environ. Microbiol.">
        <title>Fungal ecological strategies reflected in gene transcription - a case study of two litter decomposers.</title>
        <authorList>
            <person name="Barbi F."/>
            <person name="Kohler A."/>
            <person name="Barry K."/>
            <person name="Baskaran P."/>
            <person name="Daum C."/>
            <person name="Fauchery L."/>
            <person name="Ihrmark K."/>
            <person name="Kuo A."/>
            <person name="LaButti K."/>
            <person name="Lipzen A."/>
            <person name="Morin E."/>
            <person name="Grigoriev I.V."/>
            <person name="Henrissat B."/>
            <person name="Lindahl B."/>
            <person name="Martin F."/>
        </authorList>
    </citation>
    <scope>NUCLEOTIDE SEQUENCE</scope>
    <source>
        <strain evidence="1">JB14</strain>
    </source>
</reference>
<feature type="non-terminal residue" evidence="1">
    <location>
        <position position="148"/>
    </location>
</feature>
<evidence type="ECO:0000313" key="2">
    <source>
        <dbReference type="Proteomes" id="UP000799118"/>
    </source>
</evidence>
<keyword evidence="2" id="KW-1185">Reference proteome</keyword>
<dbReference type="EMBL" id="ML769650">
    <property type="protein sequence ID" value="KAE9390673.1"/>
    <property type="molecule type" value="Genomic_DNA"/>
</dbReference>
<dbReference type="Proteomes" id="UP000799118">
    <property type="component" value="Unassembled WGS sequence"/>
</dbReference>
<proteinExistence type="predicted"/>
<accession>A0A6A4GYZ4</accession>
<name>A0A6A4GYZ4_9AGAR</name>
<evidence type="ECO:0000313" key="1">
    <source>
        <dbReference type="EMBL" id="KAE9390673.1"/>
    </source>
</evidence>
<feature type="non-terminal residue" evidence="1">
    <location>
        <position position="1"/>
    </location>
</feature>
<sequence>QEGKIIQELLTRKKGTTVSKLLETFSLNDLASELQNKAPNIWEALTVLSKNPTRKKEDLILIHSCIHKTYQRSLHSQKANNFQAVISMFLIGSGSAKHKMEVLAHAGLCLSYTATMKHLRVLSAEATAKYRAVIRSCMCSIVWDNLNI</sequence>
<dbReference type="OrthoDB" id="4743193at2759"/>
<gene>
    <name evidence="1" type="ORF">BT96DRAFT_791610</name>
</gene>
<protein>
    <submittedName>
        <fullName evidence="1">Uncharacterized protein</fullName>
    </submittedName>
</protein>